<keyword evidence="2" id="KW-1185">Reference proteome</keyword>
<accession>A0AAJ2N4Q0</accession>
<gene>
    <name evidence="1" type="ORF">RQP50_12085</name>
</gene>
<comment type="caution">
    <text evidence="1">The sequence shown here is derived from an EMBL/GenBank/DDBJ whole genome shotgun (WGS) entry which is preliminary data.</text>
</comment>
<evidence type="ECO:0000313" key="2">
    <source>
        <dbReference type="Proteomes" id="UP001250538"/>
    </source>
</evidence>
<dbReference type="AlphaFoldDB" id="A0AAJ2N4Q0"/>
<reference evidence="2" key="1">
    <citation type="submission" date="2023-09" db="EMBL/GenBank/DDBJ databases">
        <title>Paenibacillus sp. chi10 Genome sequencing and assembly.</title>
        <authorList>
            <person name="Kim I."/>
        </authorList>
    </citation>
    <scope>NUCLEOTIDE SEQUENCE [LARGE SCALE GENOMIC DNA]</scope>
    <source>
        <strain evidence="2">chi10</strain>
    </source>
</reference>
<evidence type="ECO:0000313" key="1">
    <source>
        <dbReference type="EMBL" id="MDT8976981.1"/>
    </source>
</evidence>
<name>A0AAJ2N4Q0_9BACL</name>
<dbReference type="EMBL" id="JAVYAA010000002">
    <property type="protein sequence ID" value="MDT8976981.1"/>
    <property type="molecule type" value="Genomic_DNA"/>
</dbReference>
<proteinExistence type="predicted"/>
<protein>
    <submittedName>
        <fullName evidence="1">Uncharacterized protein</fullName>
    </submittedName>
</protein>
<sequence>MSEALMMGNPLLQHKMSQGSHLLSDQTGIGTAYCPSAAVMLDHEYDDVFMRKA</sequence>
<organism evidence="1 2">
    <name type="scientific">Paenibacillus suaedae</name>
    <dbReference type="NCBI Taxonomy" id="3077233"/>
    <lineage>
        <taxon>Bacteria</taxon>
        <taxon>Bacillati</taxon>
        <taxon>Bacillota</taxon>
        <taxon>Bacilli</taxon>
        <taxon>Bacillales</taxon>
        <taxon>Paenibacillaceae</taxon>
        <taxon>Paenibacillus</taxon>
    </lineage>
</organism>
<dbReference type="RefSeq" id="WP_155987174.1">
    <property type="nucleotide sequence ID" value="NZ_JAVYAA010000002.1"/>
</dbReference>
<dbReference type="Proteomes" id="UP001250538">
    <property type="component" value="Unassembled WGS sequence"/>
</dbReference>